<keyword evidence="2" id="KW-0503">Monooxygenase</keyword>
<evidence type="ECO:0000313" key="3">
    <source>
        <dbReference type="Proteomes" id="UP001629392"/>
    </source>
</evidence>
<sequence length="99" mass="11158">MTLPVVAIFLAKPGEEEKLEALFRGAIPITLKEEGCISYQLNRDLDEPRRFIWTEEWQSREHLDKHAAAPHIAAILEKIPELVEHAEVIPLHKVDGGAA</sequence>
<dbReference type="Pfam" id="PF03992">
    <property type="entry name" value="ABM"/>
    <property type="match status" value="1"/>
</dbReference>
<organism evidence="2 3">
    <name type="scientific">Paraburkholderia strydomiana</name>
    <dbReference type="NCBI Taxonomy" id="1245417"/>
    <lineage>
        <taxon>Bacteria</taxon>
        <taxon>Pseudomonadati</taxon>
        <taxon>Pseudomonadota</taxon>
        <taxon>Betaproteobacteria</taxon>
        <taxon>Burkholderiales</taxon>
        <taxon>Burkholderiaceae</taxon>
        <taxon>Paraburkholderia</taxon>
    </lineage>
</organism>
<reference evidence="2 3" key="1">
    <citation type="journal article" date="2024" name="Chem. Sci.">
        <title>Discovery of megapolipeptins by genome mining of a Burkholderiales bacteria collection.</title>
        <authorList>
            <person name="Paulo B.S."/>
            <person name="Recchia M.J.J."/>
            <person name="Lee S."/>
            <person name="Fergusson C.H."/>
            <person name="Romanowski S.B."/>
            <person name="Hernandez A."/>
            <person name="Krull N."/>
            <person name="Liu D.Y."/>
            <person name="Cavanagh H."/>
            <person name="Bos A."/>
            <person name="Gray C.A."/>
            <person name="Murphy B.T."/>
            <person name="Linington R.G."/>
            <person name="Eustaquio A.S."/>
        </authorList>
    </citation>
    <scope>NUCLEOTIDE SEQUENCE [LARGE SCALE GENOMIC DNA]</scope>
    <source>
        <strain evidence="2 3">RL17-350-BIC-E</strain>
    </source>
</reference>
<dbReference type="InterPro" id="IPR007138">
    <property type="entry name" value="ABM_dom"/>
</dbReference>
<evidence type="ECO:0000313" key="2">
    <source>
        <dbReference type="EMBL" id="MFM0721743.1"/>
    </source>
</evidence>
<dbReference type="PANTHER" id="PTHR33336">
    <property type="entry name" value="QUINOL MONOOXYGENASE YGIN-RELATED"/>
    <property type="match status" value="1"/>
</dbReference>
<comment type="caution">
    <text evidence="2">The sequence shown here is derived from an EMBL/GenBank/DDBJ whole genome shotgun (WGS) entry which is preliminary data.</text>
</comment>
<name>A0ABW9ERZ6_9BURK</name>
<gene>
    <name evidence="2" type="ORF">PQQ73_36245</name>
</gene>
<dbReference type="Gene3D" id="3.30.70.100">
    <property type="match status" value="1"/>
</dbReference>
<dbReference type="GO" id="GO:0004497">
    <property type="term" value="F:monooxygenase activity"/>
    <property type="evidence" value="ECO:0007669"/>
    <property type="project" value="UniProtKB-KW"/>
</dbReference>
<proteinExistence type="predicted"/>
<dbReference type="Proteomes" id="UP001629392">
    <property type="component" value="Unassembled WGS sequence"/>
</dbReference>
<dbReference type="RefSeq" id="WP_006053062.1">
    <property type="nucleotide sequence ID" value="NZ_JAQQCL010000053.1"/>
</dbReference>
<keyword evidence="3" id="KW-1185">Reference proteome</keyword>
<dbReference type="InterPro" id="IPR050744">
    <property type="entry name" value="AI-2_Isomerase_LsrG"/>
</dbReference>
<feature type="domain" description="ABM" evidence="1">
    <location>
        <begin position="3"/>
        <end position="91"/>
    </location>
</feature>
<dbReference type="InterPro" id="IPR011008">
    <property type="entry name" value="Dimeric_a/b-barrel"/>
</dbReference>
<keyword evidence="2" id="KW-0560">Oxidoreductase</keyword>
<dbReference type="SUPFAM" id="SSF54909">
    <property type="entry name" value="Dimeric alpha+beta barrel"/>
    <property type="match status" value="1"/>
</dbReference>
<accession>A0ABW9ERZ6</accession>
<protein>
    <submittedName>
        <fullName evidence="2">Antibiotic biosynthesis monooxygenase</fullName>
    </submittedName>
</protein>
<evidence type="ECO:0000259" key="1">
    <source>
        <dbReference type="PROSITE" id="PS51725"/>
    </source>
</evidence>
<dbReference type="PANTHER" id="PTHR33336:SF3">
    <property type="entry name" value="ABM DOMAIN-CONTAINING PROTEIN"/>
    <property type="match status" value="1"/>
</dbReference>
<dbReference type="PROSITE" id="PS51725">
    <property type="entry name" value="ABM"/>
    <property type="match status" value="1"/>
</dbReference>
<dbReference type="EMBL" id="JAQQCL010000053">
    <property type="protein sequence ID" value="MFM0721743.1"/>
    <property type="molecule type" value="Genomic_DNA"/>
</dbReference>